<keyword evidence="1" id="KW-0812">Transmembrane</keyword>
<evidence type="ECO:0000313" key="3">
    <source>
        <dbReference type="Proteomes" id="UP000823749"/>
    </source>
</evidence>
<comment type="caution">
    <text evidence="2">The sequence shown here is derived from an EMBL/GenBank/DDBJ whole genome shotgun (WGS) entry which is preliminary data.</text>
</comment>
<gene>
    <name evidence="2" type="ORF">RHGRI_004473</name>
</gene>
<evidence type="ECO:0000313" key="2">
    <source>
        <dbReference type="EMBL" id="KAG5561442.1"/>
    </source>
</evidence>
<dbReference type="AlphaFoldDB" id="A0AAV6L926"/>
<sequence length="83" mass="9145">MAMTEMVMRGERGCPPPDVISDDALLSPVAYDFDSFVLQPLILSSSVVSNFVLPSVIVICDYVLRYFCSVCDFVVVGFVIFVV</sequence>
<keyword evidence="1" id="KW-1133">Transmembrane helix</keyword>
<name>A0AAV6L926_9ERIC</name>
<keyword evidence="1" id="KW-0472">Membrane</keyword>
<reference evidence="2" key="1">
    <citation type="submission" date="2020-08" db="EMBL/GenBank/DDBJ databases">
        <title>Plant Genome Project.</title>
        <authorList>
            <person name="Zhang R.-G."/>
        </authorList>
    </citation>
    <scope>NUCLEOTIDE SEQUENCE</scope>
    <source>
        <strain evidence="2">WSP0</strain>
        <tissue evidence="2">Leaf</tissue>
    </source>
</reference>
<accession>A0AAV6L926</accession>
<feature type="transmembrane region" description="Helical" evidence="1">
    <location>
        <begin position="63"/>
        <end position="82"/>
    </location>
</feature>
<organism evidence="2 3">
    <name type="scientific">Rhododendron griersonianum</name>
    <dbReference type="NCBI Taxonomy" id="479676"/>
    <lineage>
        <taxon>Eukaryota</taxon>
        <taxon>Viridiplantae</taxon>
        <taxon>Streptophyta</taxon>
        <taxon>Embryophyta</taxon>
        <taxon>Tracheophyta</taxon>
        <taxon>Spermatophyta</taxon>
        <taxon>Magnoliopsida</taxon>
        <taxon>eudicotyledons</taxon>
        <taxon>Gunneridae</taxon>
        <taxon>Pentapetalae</taxon>
        <taxon>asterids</taxon>
        <taxon>Ericales</taxon>
        <taxon>Ericaceae</taxon>
        <taxon>Ericoideae</taxon>
        <taxon>Rhodoreae</taxon>
        <taxon>Rhododendron</taxon>
    </lineage>
</organism>
<dbReference type="EMBL" id="JACTNZ010000002">
    <property type="protein sequence ID" value="KAG5561442.1"/>
    <property type="molecule type" value="Genomic_DNA"/>
</dbReference>
<dbReference type="Proteomes" id="UP000823749">
    <property type="component" value="Chromosome 2"/>
</dbReference>
<protein>
    <submittedName>
        <fullName evidence="2">Uncharacterized protein</fullName>
    </submittedName>
</protein>
<keyword evidence="3" id="KW-1185">Reference proteome</keyword>
<evidence type="ECO:0000256" key="1">
    <source>
        <dbReference type="SAM" id="Phobius"/>
    </source>
</evidence>
<feature type="transmembrane region" description="Helical" evidence="1">
    <location>
        <begin position="36"/>
        <end position="56"/>
    </location>
</feature>
<proteinExistence type="predicted"/>